<organism evidence="5 6">
    <name type="scientific">Streptomyces alanosinicus</name>
    <dbReference type="NCBI Taxonomy" id="68171"/>
    <lineage>
        <taxon>Bacteria</taxon>
        <taxon>Bacillati</taxon>
        <taxon>Actinomycetota</taxon>
        <taxon>Actinomycetes</taxon>
        <taxon>Kitasatosporales</taxon>
        <taxon>Streptomycetaceae</taxon>
        <taxon>Streptomyces</taxon>
    </lineage>
</organism>
<evidence type="ECO:0000259" key="4">
    <source>
        <dbReference type="PROSITE" id="PS50075"/>
    </source>
</evidence>
<dbReference type="GO" id="GO:0004312">
    <property type="term" value="F:fatty acid synthase activity"/>
    <property type="evidence" value="ECO:0007669"/>
    <property type="project" value="TreeGrafter"/>
</dbReference>
<dbReference type="EMBL" id="BMVG01000047">
    <property type="protein sequence ID" value="GHE14108.1"/>
    <property type="molecule type" value="Genomic_DNA"/>
</dbReference>
<dbReference type="InterPro" id="IPR009081">
    <property type="entry name" value="PP-bd_ACP"/>
</dbReference>
<keyword evidence="6" id="KW-1185">Reference proteome</keyword>
<accession>A0A919D8T9</accession>
<evidence type="ECO:0000256" key="1">
    <source>
        <dbReference type="ARBA" id="ARBA00022450"/>
    </source>
</evidence>
<evidence type="ECO:0000256" key="2">
    <source>
        <dbReference type="ARBA" id="ARBA00022553"/>
    </source>
</evidence>
<keyword evidence="2" id="KW-0597">Phosphoprotein</keyword>
<dbReference type="SUPFAM" id="SSF47336">
    <property type="entry name" value="ACP-like"/>
    <property type="match status" value="2"/>
</dbReference>
<dbReference type="RefSeq" id="WP_189958780.1">
    <property type="nucleotide sequence ID" value="NZ_BMVG01000047.1"/>
</dbReference>
<name>A0A919D8T9_9ACTN</name>
<evidence type="ECO:0000313" key="5">
    <source>
        <dbReference type="EMBL" id="GHE14108.1"/>
    </source>
</evidence>
<evidence type="ECO:0000313" key="6">
    <source>
        <dbReference type="Proteomes" id="UP000655443"/>
    </source>
</evidence>
<gene>
    <name evidence="5" type="ORF">GCM10010339_83530</name>
</gene>
<proteinExistence type="predicted"/>
<feature type="region of interest" description="Disordered" evidence="3">
    <location>
        <begin position="193"/>
        <end position="213"/>
    </location>
</feature>
<keyword evidence="1" id="KW-0596">Phosphopantetheine</keyword>
<dbReference type="GO" id="GO:0017000">
    <property type="term" value="P:antibiotic biosynthetic process"/>
    <property type="evidence" value="ECO:0007669"/>
    <property type="project" value="UniProtKB-ARBA"/>
</dbReference>
<dbReference type="PANTHER" id="PTHR43775">
    <property type="entry name" value="FATTY ACID SYNTHASE"/>
    <property type="match status" value="1"/>
</dbReference>
<dbReference type="InterPro" id="IPR020806">
    <property type="entry name" value="PKS_PP-bd"/>
</dbReference>
<reference evidence="5" key="1">
    <citation type="journal article" date="2014" name="Int. J. Syst. Evol. Microbiol.">
        <title>Complete genome sequence of Corynebacterium casei LMG S-19264T (=DSM 44701T), isolated from a smear-ripened cheese.</title>
        <authorList>
            <consortium name="US DOE Joint Genome Institute (JGI-PGF)"/>
            <person name="Walter F."/>
            <person name="Albersmeier A."/>
            <person name="Kalinowski J."/>
            <person name="Ruckert C."/>
        </authorList>
    </citation>
    <scope>NUCLEOTIDE SEQUENCE</scope>
    <source>
        <strain evidence="5">JCM 4714</strain>
    </source>
</reference>
<evidence type="ECO:0000256" key="3">
    <source>
        <dbReference type="SAM" id="MobiDB-lite"/>
    </source>
</evidence>
<dbReference type="Pfam" id="PF00550">
    <property type="entry name" value="PP-binding"/>
    <property type="match status" value="2"/>
</dbReference>
<dbReference type="Proteomes" id="UP000655443">
    <property type="component" value="Unassembled WGS sequence"/>
</dbReference>
<reference evidence="5" key="2">
    <citation type="submission" date="2020-09" db="EMBL/GenBank/DDBJ databases">
        <authorList>
            <person name="Sun Q."/>
            <person name="Ohkuma M."/>
        </authorList>
    </citation>
    <scope>NUCLEOTIDE SEQUENCE</scope>
    <source>
        <strain evidence="5">JCM 4714</strain>
    </source>
</reference>
<dbReference type="InterPro" id="IPR050091">
    <property type="entry name" value="PKS_NRPS_Biosynth_Enz"/>
</dbReference>
<feature type="domain" description="Carrier" evidence="4">
    <location>
        <begin position="10"/>
        <end position="87"/>
    </location>
</feature>
<dbReference type="Gene3D" id="1.10.1200.10">
    <property type="entry name" value="ACP-like"/>
    <property type="match status" value="2"/>
</dbReference>
<dbReference type="SMART" id="SM01294">
    <property type="entry name" value="PKS_PP_betabranch"/>
    <property type="match status" value="2"/>
</dbReference>
<dbReference type="PANTHER" id="PTHR43775:SF37">
    <property type="entry name" value="SI:DKEY-61P9.11"/>
    <property type="match status" value="1"/>
</dbReference>
<sequence length="245" mass="25145">MTSEPTAASGAHGDILAELTAVLAGVVHADPDRVDPEQPFPVLGLDSLLTVEFVAAVAQRFGVRITGAALYEYSTPALLAEHVAAVRRGADEAPAAADPGASAEVLQVLREQLARILHCDHWEIDGGAAFAELGIDSILAADFVAGVNRAYGLSERPVTVHEHPSLAAMAAYVASRTRGTVTSTALDAEIRPASAPAGTGQEPPAAAAAQRPPLSQEEVVALLDAVRGDLIGVDEAAALLADRSA</sequence>
<protein>
    <recommendedName>
        <fullName evidence="4">Carrier domain-containing protein</fullName>
    </recommendedName>
</protein>
<dbReference type="InterPro" id="IPR036736">
    <property type="entry name" value="ACP-like_sf"/>
</dbReference>
<dbReference type="PROSITE" id="PS50075">
    <property type="entry name" value="CARRIER"/>
    <property type="match status" value="2"/>
</dbReference>
<dbReference type="SMART" id="SM00823">
    <property type="entry name" value="PKS_PP"/>
    <property type="match status" value="2"/>
</dbReference>
<dbReference type="GO" id="GO:0031177">
    <property type="term" value="F:phosphopantetheine binding"/>
    <property type="evidence" value="ECO:0007669"/>
    <property type="project" value="InterPro"/>
</dbReference>
<feature type="domain" description="Carrier" evidence="4">
    <location>
        <begin position="100"/>
        <end position="177"/>
    </location>
</feature>
<comment type="caution">
    <text evidence="5">The sequence shown here is derived from an EMBL/GenBank/DDBJ whole genome shotgun (WGS) entry which is preliminary data.</text>
</comment>
<dbReference type="AlphaFoldDB" id="A0A919D8T9"/>
<feature type="compositionally biased region" description="Low complexity" evidence="3">
    <location>
        <begin position="195"/>
        <end position="213"/>
    </location>
</feature>
<dbReference type="GO" id="GO:0006633">
    <property type="term" value="P:fatty acid biosynthetic process"/>
    <property type="evidence" value="ECO:0007669"/>
    <property type="project" value="TreeGrafter"/>
</dbReference>